<sequence>MSVSLPSDWDPSPLPSTWDACDSWVVRLRDAVSSVPPLTGSSNYIPWSKDLQIVLSGVRGCLCLLVEPPASHILSTSLSVEIWSHLDANLAIALVGLLSPNLVPLFQDIVLDHRSRAARTLWLKLEADYGTCSSYDLWKSAVEVLTPQPQGPTPVTEFMTSRRQKFEAIKAAGYDFDRWFLDTLVADLGPHLGPTVRGLDFSSLTYDSLYAAVRGVDDNHRFHAASTSSRMALAASALAVSVTPDTASVDDPDPRPRGARRPLTKAEREWRERNGRSLIMSASLAPLPSSSSSSSLSQRRSSLPAALSTPLPSTPSARRPRSSKTPLSVQLFQEKHLSEFPHLYSIPDPDEQERLMEQEREALEEARRIGRFMRESILVKGEEHVSPVQTPRGIFRPLSLTSDKPFSLAEAAEISSPRKSRSRQVSPFDPVEQLSSQESARGSFDDVNRRVPRPLSLLTGKPLVTPSARVTSPTQELQSSGRRPLSLLSRRQLESRPMDLVRVSEYTASDLSSANSLAPPVKYDMERTPDLSTPIFSDTYSPDPTIVTPGRAHIGLALEFQSPNGESAADEEEPSSSEANTSKSFRNSTYSWATSFSGETEELRTAAQYVPSRASRENSVEQEEVLGTPDKAKQRRKRIVAIAHTVRQLEGVGSREVEDPTLYSKLAKAWNDRPGVMPTEPVWTPAEEVPALLPTPFSEVPSHISSESSGPFRYSLASSIHDLGEEGAVERGAQILSEKAWLKTPLYSSEAYFGAHSPSQPFPSSSFVPPKRGRDVSNPYEARESLQSEESEEERGPPVVTPKRVVRRVKTDISQLKNAKMDPSSFPDMPPTLGLGFSGTWLMANHGVGSSRSAAGETGPDFQHGEGGVEIKEAKKGYKHHGSIHSLGDLVPQSPRQPQPPVTEGNSLETIDLTLSASRPTSYYNTPAGRRHRQSLDCDLPPPPPPARVRQSTDYQRSSLSQRPACWTPSITSLPQHIEHQHQLAPPIDLHLPGTRVAHGWDETPSPPPIMAGMGEEMDRSETEEGEWVEDLGSYRSSVIYSYRSRSPSPSQSPRLPIAQSPIQLQHHLQVRPQSIPPTTPVREEDHLAFPDMLNMPAREEVGRERGEEGAEAVLRVKSRRPSCGPSSYPDTSAMGGAREGMSEGDNYDPEKATVSSKSQTPSILFVFGFLMPLLWLVGGWLLPSSSTAVYTTTEKSARIPNWLYHPHPLLPLTL</sequence>
<name>A0A5D3B141_9TREE</name>
<feature type="region of interest" description="Disordered" evidence="1">
    <location>
        <begin position="876"/>
        <end position="963"/>
    </location>
</feature>
<feature type="region of interest" description="Disordered" evidence="1">
    <location>
        <begin position="242"/>
        <end position="328"/>
    </location>
</feature>
<keyword evidence="4" id="KW-1185">Reference proteome</keyword>
<gene>
    <name evidence="3" type="ORF">B9479_002969</name>
</gene>
<organism evidence="3 4">
    <name type="scientific">Cryptococcus floricola</name>
    <dbReference type="NCBI Taxonomy" id="2591691"/>
    <lineage>
        <taxon>Eukaryota</taxon>
        <taxon>Fungi</taxon>
        <taxon>Dikarya</taxon>
        <taxon>Basidiomycota</taxon>
        <taxon>Agaricomycotina</taxon>
        <taxon>Tremellomycetes</taxon>
        <taxon>Tremellales</taxon>
        <taxon>Cryptococcaceae</taxon>
        <taxon>Cryptococcus</taxon>
    </lineage>
</organism>
<comment type="caution">
    <text evidence="3">The sequence shown here is derived from an EMBL/GenBank/DDBJ whole genome shotgun (WGS) entry which is preliminary data.</text>
</comment>
<keyword evidence="2" id="KW-1133">Transmembrane helix</keyword>
<dbReference type="EMBL" id="NIDF01000026">
    <property type="protein sequence ID" value="TYJ56281.1"/>
    <property type="molecule type" value="Genomic_DNA"/>
</dbReference>
<evidence type="ECO:0000256" key="2">
    <source>
        <dbReference type="SAM" id="Phobius"/>
    </source>
</evidence>
<reference evidence="3 4" key="1">
    <citation type="submission" date="2017-05" db="EMBL/GenBank/DDBJ databases">
        <title>The Genome Sequence of Tsuchiyaea wingfieldii DSM 27421.</title>
        <authorList>
            <person name="Cuomo C."/>
            <person name="Passer A."/>
            <person name="Billmyre B."/>
            <person name="Heitman J."/>
        </authorList>
    </citation>
    <scope>NUCLEOTIDE SEQUENCE [LARGE SCALE GENOMIC DNA]</scope>
    <source>
        <strain evidence="3 4">DSM 27421</strain>
    </source>
</reference>
<feature type="region of interest" description="Disordered" evidence="1">
    <location>
        <begin position="564"/>
        <end position="584"/>
    </location>
</feature>
<dbReference type="Proteomes" id="UP000322245">
    <property type="component" value="Unassembled WGS sequence"/>
</dbReference>
<accession>A0A5D3B141</accession>
<evidence type="ECO:0000256" key="1">
    <source>
        <dbReference type="SAM" id="MobiDB-lite"/>
    </source>
</evidence>
<keyword evidence="2" id="KW-0812">Transmembrane</keyword>
<evidence type="ECO:0000313" key="3">
    <source>
        <dbReference type="EMBL" id="TYJ56281.1"/>
    </source>
</evidence>
<feature type="region of interest" description="Disordered" evidence="1">
    <location>
        <begin position="1118"/>
        <end position="1155"/>
    </location>
</feature>
<feature type="compositionally biased region" description="Low complexity" evidence="1">
    <location>
        <begin position="477"/>
        <end position="490"/>
    </location>
</feature>
<feature type="compositionally biased region" description="Low complexity" evidence="1">
    <location>
        <begin position="281"/>
        <end position="317"/>
    </location>
</feature>
<feature type="compositionally biased region" description="Polar residues" evidence="1">
    <location>
        <begin position="950"/>
        <end position="962"/>
    </location>
</feature>
<feature type="compositionally biased region" description="Polar residues" evidence="1">
    <location>
        <begin position="904"/>
        <end position="925"/>
    </location>
</feature>
<evidence type="ECO:0000313" key="4">
    <source>
        <dbReference type="Proteomes" id="UP000322245"/>
    </source>
</evidence>
<protein>
    <submittedName>
        <fullName evidence="3">Uncharacterized protein</fullName>
    </submittedName>
</protein>
<proteinExistence type="predicted"/>
<feature type="compositionally biased region" description="Low complexity" evidence="1">
    <location>
        <begin position="758"/>
        <end position="770"/>
    </location>
</feature>
<keyword evidence="2" id="KW-0472">Membrane</keyword>
<feature type="region of interest" description="Disordered" evidence="1">
    <location>
        <begin position="758"/>
        <end position="804"/>
    </location>
</feature>
<feature type="region of interest" description="Disordered" evidence="1">
    <location>
        <begin position="607"/>
        <end position="631"/>
    </location>
</feature>
<feature type="transmembrane region" description="Helical" evidence="2">
    <location>
        <begin position="1164"/>
        <end position="1183"/>
    </location>
</feature>
<feature type="compositionally biased region" description="Basic and acidic residues" evidence="1">
    <location>
        <begin position="264"/>
        <end position="275"/>
    </location>
</feature>
<dbReference type="AlphaFoldDB" id="A0A5D3B141"/>
<feature type="region of interest" description="Disordered" evidence="1">
    <location>
        <begin position="411"/>
        <end position="491"/>
    </location>
</feature>